<accession>A0A0C3DIQ0</accession>
<feature type="non-terminal residue" evidence="1">
    <location>
        <position position="177"/>
    </location>
</feature>
<dbReference type="Proteomes" id="UP000054321">
    <property type="component" value="Unassembled WGS sequence"/>
</dbReference>
<organism evidence="1 2">
    <name type="scientific">Oidiodendron maius (strain Zn)</name>
    <dbReference type="NCBI Taxonomy" id="913774"/>
    <lineage>
        <taxon>Eukaryota</taxon>
        <taxon>Fungi</taxon>
        <taxon>Dikarya</taxon>
        <taxon>Ascomycota</taxon>
        <taxon>Pezizomycotina</taxon>
        <taxon>Leotiomycetes</taxon>
        <taxon>Leotiomycetes incertae sedis</taxon>
        <taxon>Myxotrichaceae</taxon>
        <taxon>Oidiodendron</taxon>
    </lineage>
</organism>
<name>A0A0C3DIQ0_OIDMZ</name>
<dbReference type="PANTHER" id="PTHR39599:SF1">
    <property type="entry name" value="GPI-ANCHORED PROTEIN (EUROFUNG)"/>
    <property type="match status" value="1"/>
</dbReference>
<dbReference type="PANTHER" id="PTHR39599">
    <property type="entry name" value="GPI-ANCHORED PROTEIN (EUROFUNG)-RELATED-RELATED"/>
    <property type="match status" value="1"/>
</dbReference>
<feature type="non-terminal residue" evidence="1">
    <location>
        <position position="1"/>
    </location>
</feature>
<dbReference type="EMBL" id="KN832875">
    <property type="protein sequence ID" value="KIN01888.1"/>
    <property type="molecule type" value="Genomic_DNA"/>
</dbReference>
<reference evidence="2" key="2">
    <citation type="submission" date="2015-01" db="EMBL/GenBank/DDBJ databases">
        <title>Evolutionary Origins and Diversification of the Mycorrhizal Mutualists.</title>
        <authorList>
            <consortium name="DOE Joint Genome Institute"/>
            <consortium name="Mycorrhizal Genomics Consortium"/>
            <person name="Kohler A."/>
            <person name="Kuo A."/>
            <person name="Nagy L.G."/>
            <person name="Floudas D."/>
            <person name="Copeland A."/>
            <person name="Barry K.W."/>
            <person name="Cichocki N."/>
            <person name="Veneault-Fourrey C."/>
            <person name="LaButti K."/>
            <person name="Lindquist E.A."/>
            <person name="Lipzen A."/>
            <person name="Lundell T."/>
            <person name="Morin E."/>
            <person name="Murat C."/>
            <person name="Riley R."/>
            <person name="Ohm R."/>
            <person name="Sun H."/>
            <person name="Tunlid A."/>
            <person name="Henrissat B."/>
            <person name="Grigoriev I.V."/>
            <person name="Hibbett D.S."/>
            <person name="Martin F."/>
        </authorList>
    </citation>
    <scope>NUCLEOTIDE SEQUENCE [LARGE SCALE GENOMIC DNA]</scope>
    <source>
        <strain evidence="2">Zn</strain>
    </source>
</reference>
<keyword evidence="2" id="KW-1185">Reference proteome</keyword>
<evidence type="ECO:0000313" key="1">
    <source>
        <dbReference type="EMBL" id="KIN01888.1"/>
    </source>
</evidence>
<dbReference type="HOGENOM" id="CLU_068709_2_1_1"/>
<evidence type="ECO:0000313" key="2">
    <source>
        <dbReference type="Proteomes" id="UP000054321"/>
    </source>
</evidence>
<dbReference type="InParanoid" id="A0A0C3DIQ0"/>
<protein>
    <submittedName>
        <fullName evidence="1">Uncharacterized protein</fullName>
    </submittedName>
</protein>
<gene>
    <name evidence="1" type="ORF">OIDMADRAFT_86264</name>
</gene>
<dbReference type="OrthoDB" id="5410926at2759"/>
<reference evidence="1 2" key="1">
    <citation type="submission" date="2014-04" db="EMBL/GenBank/DDBJ databases">
        <authorList>
            <consortium name="DOE Joint Genome Institute"/>
            <person name="Kuo A."/>
            <person name="Martino E."/>
            <person name="Perotto S."/>
            <person name="Kohler A."/>
            <person name="Nagy L.G."/>
            <person name="Floudas D."/>
            <person name="Copeland A."/>
            <person name="Barry K.W."/>
            <person name="Cichocki N."/>
            <person name="Veneault-Fourrey C."/>
            <person name="LaButti K."/>
            <person name="Lindquist E.A."/>
            <person name="Lipzen A."/>
            <person name="Lundell T."/>
            <person name="Morin E."/>
            <person name="Murat C."/>
            <person name="Sun H."/>
            <person name="Tunlid A."/>
            <person name="Henrissat B."/>
            <person name="Grigoriev I.V."/>
            <person name="Hibbett D.S."/>
            <person name="Martin F."/>
            <person name="Nordberg H.P."/>
            <person name="Cantor M.N."/>
            <person name="Hua S.X."/>
        </authorList>
    </citation>
    <scope>NUCLEOTIDE SEQUENCE [LARGE SCALE GENOMIC DNA]</scope>
    <source>
        <strain evidence="1 2">Zn</strain>
    </source>
</reference>
<proteinExistence type="predicted"/>
<dbReference type="AlphaFoldDB" id="A0A0C3DIQ0"/>
<sequence>LAPRDGNCPPTFLSCTALSPAYGAACCSSSAVCALDDAKNIACCPIGSKCKGIISASSPTVTSLPAESTVSNPYFPFPYAPTSFSDNAECTQYAMACVQNFQACTMDLQGGYGVTIVVPGGGGVTVAPVQSVSGQSLNGGGVPVGEAESVCSSLSSVGCTGVSGGCSTWGSGAAATT</sequence>